<protein>
    <submittedName>
        <fullName evidence="1">DUF3822 family protein</fullName>
    </submittedName>
</protein>
<evidence type="ECO:0000313" key="2">
    <source>
        <dbReference type="Proteomes" id="UP000289455"/>
    </source>
</evidence>
<dbReference type="Proteomes" id="UP000289455">
    <property type="component" value="Unassembled WGS sequence"/>
</dbReference>
<dbReference type="OrthoDB" id="658622at2"/>
<dbReference type="InterPro" id="IPR024213">
    <property type="entry name" value="DUF3822"/>
</dbReference>
<comment type="caution">
    <text evidence="1">The sequence shown here is derived from an EMBL/GenBank/DDBJ whole genome shotgun (WGS) entry which is preliminary data.</text>
</comment>
<organism evidence="1 2">
    <name type="scientific">Aquirufa rosea</name>
    <dbReference type="NCBI Taxonomy" id="2509241"/>
    <lineage>
        <taxon>Bacteria</taxon>
        <taxon>Pseudomonadati</taxon>
        <taxon>Bacteroidota</taxon>
        <taxon>Cytophagia</taxon>
        <taxon>Cytophagales</taxon>
        <taxon>Flectobacillaceae</taxon>
        <taxon>Aquirufa</taxon>
    </lineage>
</organism>
<reference evidence="1 2" key="1">
    <citation type="submission" date="2019-01" db="EMBL/GenBank/DDBJ databases">
        <title>Cytophagaceae bacterium strain CAR-16.</title>
        <authorList>
            <person name="Chen W.-M."/>
        </authorList>
    </citation>
    <scope>NUCLEOTIDE SEQUENCE [LARGE SCALE GENOMIC DNA]</scope>
    <source>
        <strain evidence="1 2">CAR-16</strain>
    </source>
</reference>
<gene>
    <name evidence="1" type="ORF">ESB04_00085</name>
</gene>
<accession>A0A4Q1C1Z6</accession>
<dbReference type="AlphaFoldDB" id="A0A4Q1C1Z6"/>
<proteinExistence type="predicted"/>
<dbReference type="Pfam" id="PF12864">
    <property type="entry name" value="DUF3822"/>
    <property type="match status" value="1"/>
</dbReference>
<name>A0A4Q1C1Z6_9BACT</name>
<sequence>MNIFIPIPYFFCNFTSISQLKTLETGNNSLSTDISEVLHVYLHEDAFEYDYASGSIAGQIEWNKSHKIHRGFWDKKGINTSTLSHLEVHICHQHFLLIPQKYDHPLYRIGFLEKALGEDILQGKEIHAAEIPSELANLLFLVPSEWKDALSFWFPLAKIAYHHPLEELIKRSQDNGLSISIFKNQACIVLRKNRQLTLANVFSFKSATELAFYIHSIRDSFFIKWTSDSVFWLSQLDPELEEELISYKIFTPSPSHET</sequence>
<dbReference type="RefSeq" id="WP_129025005.1">
    <property type="nucleotide sequence ID" value="NZ_SDHY01000001.1"/>
</dbReference>
<dbReference type="Gene3D" id="3.30.420.260">
    <property type="match status" value="1"/>
</dbReference>
<evidence type="ECO:0000313" key="1">
    <source>
        <dbReference type="EMBL" id="RXK52091.1"/>
    </source>
</evidence>
<dbReference type="EMBL" id="SDHY01000001">
    <property type="protein sequence ID" value="RXK52091.1"/>
    <property type="molecule type" value="Genomic_DNA"/>
</dbReference>
<keyword evidence="2" id="KW-1185">Reference proteome</keyword>